<accession>A0A1M7QN51</accession>
<dbReference type="EMBL" id="FRCS01000005">
    <property type="protein sequence ID" value="SHN32905.1"/>
    <property type="molecule type" value="Genomic_DNA"/>
</dbReference>
<organism evidence="1 2">
    <name type="scientific">Cryptosporangium aurantiacum</name>
    <dbReference type="NCBI Taxonomy" id="134849"/>
    <lineage>
        <taxon>Bacteria</taxon>
        <taxon>Bacillati</taxon>
        <taxon>Actinomycetota</taxon>
        <taxon>Actinomycetes</taxon>
        <taxon>Cryptosporangiales</taxon>
        <taxon>Cryptosporangiaceae</taxon>
        <taxon>Cryptosporangium</taxon>
    </lineage>
</organism>
<gene>
    <name evidence="1" type="ORF">SAMN05443668_10594</name>
</gene>
<dbReference type="STRING" id="134849.SAMN05443668_10594"/>
<evidence type="ECO:0000313" key="2">
    <source>
        <dbReference type="Proteomes" id="UP000184440"/>
    </source>
</evidence>
<sequence length="229" mass="24375">MAVAVASPRGTFDQVSELTDHPVPVSPEALSDLLAETCLAAVGGTGSGRLRVALDGADAAEPGRLADRLVEPLRAGGVAAVRVSAGDFLRPASLRWEFGKTDPDSFYSSWLDTGALTREVLTPWAEGGRYLPAFWDAGTDRSARADYRPVPPRAVLLVDGPLLLGHGLPFDLSVHVRLSPGALRRRTPADEAWTLPAFVRYEEEVAPGAIADVVVRADDPRHPAVIVRG</sequence>
<dbReference type="Proteomes" id="UP000184440">
    <property type="component" value="Unassembled WGS sequence"/>
</dbReference>
<name>A0A1M7QN51_9ACTN</name>
<protein>
    <recommendedName>
        <fullName evidence="3">Uridine kinase</fullName>
    </recommendedName>
</protein>
<keyword evidence="2" id="KW-1185">Reference proteome</keyword>
<reference evidence="1 2" key="1">
    <citation type="submission" date="2016-11" db="EMBL/GenBank/DDBJ databases">
        <authorList>
            <person name="Jaros S."/>
            <person name="Januszkiewicz K."/>
            <person name="Wedrychowicz H."/>
        </authorList>
    </citation>
    <scope>NUCLEOTIDE SEQUENCE [LARGE SCALE GENOMIC DNA]</scope>
    <source>
        <strain evidence="1 2">DSM 46144</strain>
    </source>
</reference>
<dbReference type="InterPro" id="IPR027417">
    <property type="entry name" value="P-loop_NTPase"/>
</dbReference>
<evidence type="ECO:0008006" key="3">
    <source>
        <dbReference type="Google" id="ProtNLM"/>
    </source>
</evidence>
<dbReference type="Gene3D" id="3.40.50.300">
    <property type="entry name" value="P-loop containing nucleotide triphosphate hydrolases"/>
    <property type="match status" value="1"/>
</dbReference>
<evidence type="ECO:0000313" key="1">
    <source>
        <dbReference type="EMBL" id="SHN32905.1"/>
    </source>
</evidence>
<proteinExistence type="predicted"/>
<dbReference type="AlphaFoldDB" id="A0A1M7QN51"/>